<dbReference type="Gene3D" id="3.80.10.10">
    <property type="entry name" value="Ribonuclease Inhibitor"/>
    <property type="match status" value="1"/>
</dbReference>
<reference evidence="2" key="1">
    <citation type="submission" date="2020-11" db="EMBL/GenBank/DDBJ databases">
        <authorList>
            <person name="Tran Van P."/>
        </authorList>
    </citation>
    <scope>NUCLEOTIDE SEQUENCE</scope>
</reference>
<name>A0A7R9JIZ3_TIMCA</name>
<dbReference type="PANTHER" id="PTHR24111">
    <property type="entry name" value="LEUCINE-RICH REPEAT-CONTAINING PROTEIN 34"/>
    <property type="match status" value="1"/>
</dbReference>
<dbReference type="PANTHER" id="PTHR24111:SF0">
    <property type="entry name" value="LEUCINE-RICH REPEAT-CONTAINING PROTEIN"/>
    <property type="match status" value="1"/>
</dbReference>
<accession>A0A7R9JIZ3</accession>
<sequence>MFQYNTCLTELHLQKMNFSDHDIELLVLGLVYNRSLLLLDLCCNNIADDGIAHLGSYLKLGPPLRGLMLGHNRITDGGARFLSFTTPYSKLFLLDIAHNELTDAGILDILNSIKKAYPLGILYVWGNSITRTSCKVVFFLSLLCF</sequence>
<dbReference type="SMART" id="SM00368">
    <property type="entry name" value="LRR_RI"/>
    <property type="match status" value="3"/>
</dbReference>
<evidence type="ECO:0000313" key="2">
    <source>
        <dbReference type="EMBL" id="CAD7580065.1"/>
    </source>
</evidence>
<protein>
    <submittedName>
        <fullName evidence="2">(California timema) hypothetical protein</fullName>
    </submittedName>
</protein>
<dbReference type="EMBL" id="OE196315">
    <property type="protein sequence ID" value="CAD7580065.1"/>
    <property type="molecule type" value="Genomic_DNA"/>
</dbReference>
<organism evidence="2">
    <name type="scientific">Timema californicum</name>
    <name type="common">California timema</name>
    <name type="synonym">Walking stick</name>
    <dbReference type="NCBI Taxonomy" id="61474"/>
    <lineage>
        <taxon>Eukaryota</taxon>
        <taxon>Metazoa</taxon>
        <taxon>Ecdysozoa</taxon>
        <taxon>Arthropoda</taxon>
        <taxon>Hexapoda</taxon>
        <taxon>Insecta</taxon>
        <taxon>Pterygota</taxon>
        <taxon>Neoptera</taxon>
        <taxon>Polyneoptera</taxon>
        <taxon>Phasmatodea</taxon>
        <taxon>Timematodea</taxon>
        <taxon>Timematoidea</taxon>
        <taxon>Timematidae</taxon>
        <taxon>Timema</taxon>
    </lineage>
</organism>
<gene>
    <name evidence="2" type="ORF">TCMB3V08_LOCUS12598</name>
</gene>
<dbReference type="InterPro" id="IPR032675">
    <property type="entry name" value="LRR_dom_sf"/>
</dbReference>
<keyword evidence="1" id="KW-0677">Repeat</keyword>
<dbReference type="InterPro" id="IPR052201">
    <property type="entry name" value="LRR-containing_regulator"/>
</dbReference>
<evidence type="ECO:0000256" key="1">
    <source>
        <dbReference type="ARBA" id="ARBA00022737"/>
    </source>
</evidence>
<dbReference type="AlphaFoldDB" id="A0A7R9JIZ3"/>
<dbReference type="Pfam" id="PF13516">
    <property type="entry name" value="LRR_6"/>
    <property type="match status" value="3"/>
</dbReference>
<dbReference type="SUPFAM" id="SSF52047">
    <property type="entry name" value="RNI-like"/>
    <property type="match status" value="1"/>
</dbReference>
<proteinExistence type="predicted"/>
<dbReference type="InterPro" id="IPR001611">
    <property type="entry name" value="Leu-rich_rpt"/>
</dbReference>